<proteinExistence type="predicted"/>
<evidence type="ECO:0008006" key="4">
    <source>
        <dbReference type="Google" id="ProtNLM"/>
    </source>
</evidence>
<dbReference type="AlphaFoldDB" id="A0A1V6V919"/>
<reference evidence="3" key="1">
    <citation type="journal article" date="2017" name="Nat. Microbiol.">
        <title>Global analysis of biosynthetic gene clusters reveals vast potential of secondary metabolite production in Penicillium species.</title>
        <authorList>
            <person name="Nielsen J.C."/>
            <person name="Grijseels S."/>
            <person name="Prigent S."/>
            <person name="Ji B."/>
            <person name="Dainat J."/>
            <person name="Nielsen K.F."/>
            <person name="Frisvad J.C."/>
            <person name="Workman M."/>
            <person name="Nielsen J."/>
        </authorList>
    </citation>
    <scope>NUCLEOTIDE SEQUENCE [LARGE SCALE GENOMIC DNA]</scope>
    <source>
        <strain evidence="3">IBT 31321</strain>
    </source>
</reference>
<dbReference type="Proteomes" id="UP000191500">
    <property type="component" value="Unassembled WGS sequence"/>
</dbReference>
<protein>
    <recommendedName>
        <fullName evidence="4">Pentatricopeptide repeat domain-containing protein</fullName>
    </recommendedName>
</protein>
<comment type="caution">
    <text evidence="2">The sequence shown here is derived from an EMBL/GenBank/DDBJ whole genome shotgun (WGS) entry which is preliminary data.</text>
</comment>
<evidence type="ECO:0000256" key="1">
    <source>
        <dbReference type="SAM" id="MobiDB-lite"/>
    </source>
</evidence>
<feature type="region of interest" description="Disordered" evidence="1">
    <location>
        <begin position="47"/>
        <end position="67"/>
    </location>
</feature>
<accession>A0A1V6V919</accession>
<sequence length="831" mass="94928">MRPALLRLLKRPSAVSILNTLTATPVGIEQLESGYRCLRCHSRRAKEESLVEPNNSPTRHQREDTCRGKRPFSFPVYDIDTSNEPNNLEPTPFAGDKEHKNTTKCPLKLLSLRPEKLEFESDVGHLNNIGTRLVDNPEHRNNLDLWEELLRYRQRHYGDNGTLHIWEGLRVRVDGVWLPVLGEQADFFWQSFVDMGLRRELFLGEILDYAVLIQEQKGNRWPQLYERVVGGLLEQGLTKRAVEWHKKLQSSHLASANDVLKILPSAIRSSSLPAGTEFAMSADLERSSLSPGLQAFQAACSTTPDHNFYGPVIAMLIQHGHGEAAISMHHFLARRQDHPQSPDEIQPLLEYVEKFGLRKEFNRLRGYVKKRFDTEASIDQLGPIDTALKSEKKMSQDEKPFKDDIGAKLFATRALNFDMIVGGLKMLGVSEIGHRTLRELATRAHGNQDLLDKLKILKQSGISTGSTVFSRLVQKLAAQNRDILLSDILRSDQHPDILEDKRMQESMLVSYYMARDWRLYNMTLAVLTELYPGAPDLYDIHFRKHIAAWELGAASKVADELALRGRTLDEASVDFMADQILTPRRMNHRPPPGQRLSAVDEVIFIFKILKRVVPAGGYVSAAFWVEMLKRLGMADAWADWDKLRDCCQWLVRQYAESPGQKPNVPHDPTKQANGRDRRMLDLVFNPQMQAAIVSWGFTFRILETTASKFAIASPNSQTDAKLIPWVRGLVLLRELEQSGLRLDKRLISQAVRHRLAMLYSHHVLSARRMNRMLRRRNPYPLQQVLNDVFQAWGDPYLFDGMEQNLEQLVNPPRATRTKRRAPGIRLSLKGL</sequence>
<keyword evidence="3" id="KW-1185">Reference proteome</keyword>
<dbReference type="EMBL" id="MDDG01000001">
    <property type="protein sequence ID" value="OQE47174.1"/>
    <property type="molecule type" value="Genomic_DNA"/>
</dbReference>
<gene>
    <name evidence="2" type="ORF">PENCOP_c001G06337</name>
</gene>
<evidence type="ECO:0000313" key="2">
    <source>
        <dbReference type="EMBL" id="OQE47174.1"/>
    </source>
</evidence>
<dbReference type="STRING" id="36646.A0A1V6V919"/>
<evidence type="ECO:0000313" key="3">
    <source>
        <dbReference type="Proteomes" id="UP000191500"/>
    </source>
</evidence>
<organism evidence="2 3">
    <name type="scientific">Penicillium coprophilum</name>
    <dbReference type="NCBI Taxonomy" id="36646"/>
    <lineage>
        <taxon>Eukaryota</taxon>
        <taxon>Fungi</taxon>
        <taxon>Dikarya</taxon>
        <taxon>Ascomycota</taxon>
        <taxon>Pezizomycotina</taxon>
        <taxon>Eurotiomycetes</taxon>
        <taxon>Eurotiomycetidae</taxon>
        <taxon>Eurotiales</taxon>
        <taxon>Aspergillaceae</taxon>
        <taxon>Penicillium</taxon>
    </lineage>
</organism>
<name>A0A1V6V919_9EURO</name>